<dbReference type="Pfam" id="PF10184">
    <property type="entry name" value="DUF2358"/>
    <property type="match status" value="1"/>
</dbReference>
<keyword evidence="2" id="KW-1185">Reference proteome</keyword>
<gene>
    <name evidence="1" type="ORF">LUZ61_004811</name>
</gene>
<organism evidence="1 2">
    <name type="scientific">Rhynchospora tenuis</name>
    <dbReference type="NCBI Taxonomy" id="198213"/>
    <lineage>
        <taxon>Eukaryota</taxon>
        <taxon>Viridiplantae</taxon>
        <taxon>Streptophyta</taxon>
        <taxon>Embryophyta</taxon>
        <taxon>Tracheophyta</taxon>
        <taxon>Spermatophyta</taxon>
        <taxon>Magnoliopsida</taxon>
        <taxon>Liliopsida</taxon>
        <taxon>Poales</taxon>
        <taxon>Cyperaceae</taxon>
        <taxon>Cyperoideae</taxon>
        <taxon>Rhynchosporeae</taxon>
        <taxon>Rhynchospora</taxon>
    </lineage>
</organism>
<dbReference type="AlphaFoldDB" id="A0AAD5ZNI1"/>
<dbReference type="SUPFAM" id="SSF54427">
    <property type="entry name" value="NTF2-like"/>
    <property type="match status" value="1"/>
</dbReference>
<accession>A0AAD5ZNI1</accession>
<evidence type="ECO:0000313" key="1">
    <source>
        <dbReference type="EMBL" id="KAJ3701106.1"/>
    </source>
</evidence>
<dbReference type="Proteomes" id="UP001210211">
    <property type="component" value="Unassembled WGS sequence"/>
</dbReference>
<reference evidence="1 2" key="1">
    <citation type="journal article" date="2022" name="Cell">
        <title>Repeat-based holocentromeres influence genome architecture and karyotype evolution.</title>
        <authorList>
            <person name="Hofstatter P.G."/>
            <person name="Thangavel G."/>
            <person name="Lux T."/>
            <person name="Neumann P."/>
            <person name="Vondrak T."/>
            <person name="Novak P."/>
            <person name="Zhang M."/>
            <person name="Costa L."/>
            <person name="Castellani M."/>
            <person name="Scott A."/>
            <person name="Toegelov H."/>
            <person name="Fuchs J."/>
            <person name="Mata-Sucre Y."/>
            <person name="Dias Y."/>
            <person name="Vanzela A.L.L."/>
            <person name="Huettel B."/>
            <person name="Almeida C.C.S."/>
            <person name="Simkova H."/>
            <person name="Souza G."/>
            <person name="Pedrosa-Harand A."/>
            <person name="Macas J."/>
            <person name="Mayer K.F.X."/>
            <person name="Houben A."/>
            <person name="Marques A."/>
        </authorList>
    </citation>
    <scope>NUCLEOTIDE SEQUENCE [LARGE SCALE GENOMIC DNA]</scope>
    <source>
        <strain evidence="1">RhyTen1mFocal</strain>
    </source>
</reference>
<evidence type="ECO:0000313" key="2">
    <source>
        <dbReference type="Proteomes" id="UP001210211"/>
    </source>
</evidence>
<protein>
    <submittedName>
        <fullName evidence="1">Uncharacterized protein</fullName>
    </submittedName>
</protein>
<sequence length="284" mass="32285">MALLFSLMEISPLPISAKACSSRKGRGASARVCRCRCAKVKDEKTEARAGRVIRVSDPIKGSGLETMLSGPLLRGDCDSSPSPSSVSTVEERNEDKRDYYVNMGYAIRTLREEFPEIFYKEPSFDIYREDIVFKDPFNTFTGLDNYKRIFRALRFCGQLLFKSLWIDIVSIWQPSENIVMIRWILHGVPRVPWDSHGRFDGTSEYKLDKNGKIYEHRVDNVALNTPMKYNVTPVAELARLIGCPSTPRPTYYKALPVPVLSRSAWVRCFLGFYLALSLVYAAKG</sequence>
<proteinExistence type="predicted"/>
<comment type="caution">
    <text evidence="1">The sequence shown here is derived from an EMBL/GenBank/DDBJ whole genome shotgun (WGS) entry which is preliminary data.</text>
</comment>
<dbReference type="InterPro" id="IPR018790">
    <property type="entry name" value="DUF2358"/>
</dbReference>
<name>A0AAD5ZNI1_9POAL</name>
<dbReference type="InterPro" id="IPR032710">
    <property type="entry name" value="NTF2-like_dom_sf"/>
</dbReference>
<dbReference type="EMBL" id="JAMRDG010000001">
    <property type="protein sequence ID" value="KAJ3701106.1"/>
    <property type="molecule type" value="Genomic_DNA"/>
</dbReference>
<dbReference type="PANTHER" id="PTHR31094:SF2">
    <property type="entry name" value="RIKEN CDNA 2310061I04 GENE"/>
    <property type="match status" value="1"/>
</dbReference>
<dbReference type="Gene3D" id="3.10.450.50">
    <property type="match status" value="1"/>
</dbReference>
<dbReference type="PANTHER" id="PTHR31094">
    <property type="entry name" value="RIKEN CDNA 2310061I04 GENE"/>
    <property type="match status" value="1"/>
</dbReference>